<dbReference type="AlphaFoldDB" id="A0A8J2YSF3"/>
<reference evidence="1" key="1">
    <citation type="journal article" date="2014" name="Int. J. Syst. Evol. Microbiol.">
        <title>Complete genome sequence of Corynebacterium casei LMG S-19264T (=DSM 44701T), isolated from a smear-ripened cheese.</title>
        <authorList>
            <consortium name="US DOE Joint Genome Institute (JGI-PGF)"/>
            <person name="Walter F."/>
            <person name="Albersmeier A."/>
            <person name="Kalinowski J."/>
            <person name="Ruckert C."/>
        </authorList>
    </citation>
    <scope>NUCLEOTIDE SEQUENCE</scope>
    <source>
        <strain evidence="1">CGMCC 1.15725</strain>
    </source>
</reference>
<evidence type="ECO:0000313" key="1">
    <source>
        <dbReference type="EMBL" id="GGF12395.1"/>
    </source>
</evidence>
<organism evidence="1 2">
    <name type="scientific">Aliidongia dinghuensis</name>
    <dbReference type="NCBI Taxonomy" id="1867774"/>
    <lineage>
        <taxon>Bacteria</taxon>
        <taxon>Pseudomonadati</taxon>
        <taxon>Pseudomonadota</taxon>
        <taxon>Alphaproteobacteria</taxon>
        <taxon>Rhodospirillales</taxon>
        <taxon>Dongiaceae</taxon>
        <taxon>Aliidongia</taxon>
    </lineage>
</organism>
<keyword evidence="2" id="KW-1185">Reference proteome</keyword>
<sequence length="40" mass="4453">MAQSRAFIDGRYVAPSADGFAKATPIDKYTDLKTIWTAFK</sequence>
<dbReference type="Proteomes" id="UP000646365">
    <property type="component" value="Unassembled WGS sequence"/>
</dbReference>
<dbReference type="RefSeq" id="WP_268237558.1">
    <property type="nucleotide sequence ID" value="NZ_BMJQ01000004.1"/>
</dbReference>
<name>A0A8J2YSF3_9PROT</name>
<proteinExistence type="predicted"/>
<comment type="caution">
    <text evidence="1">The sequence shown here is derived from an EMBL/GenBank/DDBJ whole genome shotgun (WGS) entry which is preliminary data.</text>
</comment>
<reference evidence="1" key="2">
    <citation type="submission" date="2020-09" db="EMBL/GenBank/DDBJ databases">
        <authorList>
            <person name="Sun Q."/>
            <person name="Zhou Y."/>
        </authorList>
    </citation>
    <scope>NUCLEOTIDE SEQUENCE</scope>
    <source>
        <strain evidence="1">CGMCC 1.15725</strain>
    </source>
</reference>
<evidence type="ECO:0000313" key="2">
    <source>
        <dbReference type="Proteomes" id="UP000646365"/>
    </source>
</evidence>
<protein>
    <submittedName>
        <fullName evidence="1">Uncharacterized protein</fullName>
    </submittedName>
</protein>
<accession>A0A8J2YSF3</accession>
<gene>
    <name evidence="1" type="ORF">GCM10011611_17520</name>
</gene>
<dbReference type="EMBL" id="BMJQ01000004">
    <property type="protein sequence ID" value="GGF12395.1"/>
    <property type="molecule type" value="Genomic_DNA"/>
</dbReference>